<reference evidence="1 2" key="1">
    <citation type="submission" date="2020-08" db="EMBL/GenBank/DDBJ databases">
        <title>Genomic Encyclopedia of Type Strains, Phase IV (KMG-IV): sequencing the most valuable type-strain genomes for metagenomic binning, comparative biology and taxonomic classification.</title>
        <authorList>
            <person name="Goeker M."/>
        </authorList>
    </citation>
    <scope>NUCLEOTIDE SEQUENCE [LARGE SCALE GENOMIC DNA]</scope>
    <source>
        <strain evidence="1 2">DSM 23240</strain>
    </source>
</reference>
<dbReference type="EMBL" id="JACHHQ010000019">
    <property type="protein sequence ID" value="MBB5202630.1"/>
    <property type="molecule type" value="Genomic_DNA"/>
</dbReference>
<evidence type="ECO:0000313" key="2">
    <source>
        <dbReference type="Proteomes" id="UP000571084"/>
    </source>
</evidence>
<dbReference type="Proteomes" id="UP000571084">
    <property type="component" value="Unassembled WGS sequence"/>
</dbReference>
<sequence>MMRPHIVEAVWLNDAGLCSLEQLAEFSGLTRAELEDLVEMGEIAPTSVDAENNLYQTHYIVIARTARRLRDDFELDGRGMAVALNLLRRIRDLEAQLNNAQAKLPQ</sequence>
<evidence type="ECO:0000313" key="1">
    <source>
        <dbReference type="EMBL" id="MBB5202630.1"/>
    </source>
</evidence>
<protein>
    <submittedName>
        <fullName evidence="1">Chaperone modulatory protein CbpM</fullName>
    </submittedName>
</protein>
<organism evidence="1 2">
    <name type="scientific">Glaciimonas immobilis</name>
    <dbReference type="NCBI Taxonomy" id="728004"/>
    <lineage>
        <taxon>Bacteria</taxon>
        <taxon>Pseudomonadati</taxon>
        <taxon>Pseudomonadota</taxon>
        <taxon>Betaproteobacteria</taxon>
        <taxon>Burkholderiales</taxon>
        <taxon>Oxalobacteraceae</taxon>
        <taxon>Glaciimonas</taxon>
    </lineage>
</organism>
<dbReference type="Pfam" id="PF13591">
    <property type="entry name" value="MerR_2"/>
    <property type="match status" value="1"/>
</dbReference>
<keyword evidence="2" id="KW-1185">Reference proteome</keyword>
<accession>A0A840S210</accession>
<gene>
    <name evidence="1" type="ORF">HNR39_004500</name>
</gene>
<comment type="caution">
    <text evidence="1">The sequence shown here is derived from an EMBL/GenBank/DDBJ whole genome shotgun (WGS) entry which is preliminary data.</text>
</comment>
<name>A0A840S210_9BURK</name>
<dbReference type="AlphaFoldDB" id="A0A840S210"/>
<dbReference type="RefSeq" id="WP_245182506.1">
    <property type="nucleotide sequence ID" value="NZ_JAAOZT010000023.1"/>
</dbReference>
<dbReference type="Gene3D" id="1.10.1660.10">
    <property type="match status" value="1"/>
</dbReference>
<proteinExistence type="predicted"/>